<keyword evidence="3" id="KW-0418">Kinase</keyword>
<keyword evidence="3" id="KW-0808">Transferase</keyword>
<dbReference type="PIRSF" id="PIRSF006221">
    <property type="entry name" value="Ketosamine-3-kinase"/>
    <property type="match status" value="1"/>
</dbReference>
<dbReference type="InterPro" id="IPR016477">
    <property type="entry name" value="Fructo-/Ketosamine-3-kinase"/>
</dbReference>
<sequence>MTDSGPVFIKRNRKEKARLMFDGEYASLEALYATKTIRVPKPVAAFDDGQGGAMFASEYIEMSGLSRYAAELGTQLARLHLYNSELLKASQQRASWFKESSLKPVTKFGFHVPTCCGYIPQNNEWNDNWVDFYTKNKLKQQVDLVLNSKNDQELAELWSQLEPKIPSFFENCGEIVPALVHGDLWSGNVAETDEGPVIFDPASFYGHAEFEFGIATMFGGFPNSFFKAYHEVIPKVQGFEKRLELYQLFHYLNHWNHFGGGYRSSALSIMKRLV</sequence>
<dbReference type="Proteomes" id="UP000887540">
    <property type="component" value="Unplaced"/>
</dbReference>
<reference evidence="5" key="1">
    <citation type="submission" date="2022-11" db="UniProtKB">
        <authorList>
            <consortium name="WormBaseParasite"/>
        </authorList>
    </citation>
    <scope>IDENTIFICATION</scope>
</reference>
<keyword evidence="4" id="KW-1185">Reference proteome</keyword>
<evidence type="ECO:0000313" key="5">
    <source>
        <dbReference type="WBParaSite" id="ACRNAN_scaffold2617.g7556.t1"/>
    </source>
</evidence>
<dbReference type="SUPFAM" id="SSF56112">
    <property type="entry name" value="Protein kinase-like (PK-like)"/>
    <property type="match status" value="1"/>
</dbReference>
<dbReference type="PANTHER" id="PTHR12149">
    <property type="entry name" value="FRUCTOSAMINE 3 KINASE-RELATED PROTEIN"/>
    <property type="match status" value="1"/>
</dbReference>
<comment type="catalytic activity">
    <reaction evidence="2">
        <text>N(6)-D-ribulosyl-L-lysyl-[protein] + ATP = N(6)-(3-O-phospho-D-ribulosyl)-L-lysyl-[protein] + ADP + H(+)</text>
        <dbReference type="Rhea" id="RHEA:48432"/>
        <dbReference type="Rhea" id="RHEA-COMP:12103"/>
        <dbReference type="Rhea" id="RHEA-COMP:12104"/>
        <dbReference type="ChEBI" id="CHEBI:15378"/>
        <dbReference type="ChEBI" id="CHEBI:30616"/>
        <dbReference type="ChEBI" id="CHEBI:90418"/>
        <dbReference type="ChEBI" id="CHEBI:90420"/>
        <dbReference type="ChEBI" id="CHEBI:456216"/>
        <dbReference type="EC" id="2.7.1.172"/>
    </reaction>
    <physiologicalReaction direction="left-to-right" evidence="2">
        <dbReference type="Rhea" id="RHEA:48433"/>
    </physiologicalReaction>
</comment>
<dbReference type="PANTHER" id="PTHR12149:SF8">
    <property type="entry name" value="PROTEIN-RIBULOSAMINE 3-KINASE"/>
    <property type="match status" value="1"/>
</dbReference>
<dbReference type="WBParaSite" id="ACRNAN_scaffold2617.g7556.t1">
    <property type="protein sequence ID" value="ACRNAN_scaffold2617.g7556.t1"/>
    <property type="gene ID" value="ACRNAN_scaffold2617.g7556"/>
</dbReference>
<dbReference type="Gene3D" id="3.30.200.20">
    <property type="entry name" value="Phosphorylase Kinase, domain 1"/>
    <property type="match status" value="1"/>
</dbReference>
<evidence type="ECO:0000313" key="4">
    <source>
        <dbReference type="Proteomes" id="UP000887540"/>
    </source>
</evidence>
<dbReference type="Pfam" id="PF03881">
    <property type="entry name" value="Fructosamin_kin"/>
    <property type="match status" value="1"/>
</dbReference>
<comment type="similarity">
    <text evidence="3">Belongs to the fructosamine kinase family.</text>
</comment>
<dbReference type="AlphaFoldDB" id="A0A914DHF8"/>
<dbReference type="Gene3D" id="3.90.1200.10">
    <property type="match status" value="1"/>
</dbReference>
<organism evidence="4 5">
    <name type="scientific">Acrobeloides nanus</name>
    <dbReference type="NCBI Taxonomy" id="290746"/>
    <lineage>
        <taxon>Eukaryota</taxon>
        <taxon>Metazoa</taxon>
        <taxon>Ecdysozoa</taxon>
        <taxon>Nematoda</taxon>
        <taxon>Chromadorea</taxon>
        <taxon>Rhabditida</taxon>
        <taxon>Tylenchina</taxon>
        <taxon>Cephalobomorpha</taxon>
        <taxon>Cephaloboidea</taxon>
        <taxon>Cephalobidae</taxon>
        <taxon>Acrobeloides</taxon>
    </lineage>
</organism>
<evidence type="ECO:0000256" key="1">
    <source>
        <dbReference type="ARBA" id="ARBA00011961"/>
    </source>
</evidence>
<protein>
    <recommendedName>
        <fullName evidence="1">protein-ribulosamine 3-kinase</fullName>
        <ecNumber evidence="1">2.7.1.172</ecNumber>
    </recommendedName>
</protein>
<dbReference type="GO" id="GO:0016301">
    <property type="term" value="F:kinase activity"/>
    <property type="evidence" value="ECO:0007669"/>
    <property type="project" value="UniProtKB-UniRule"/>
</dbReference>
<evidence type="ECO:0000256" key="2">
    <source>
        <dbReference type="ARBA" id="ARBA00048655"/>
    </source>
</evidence>
<dbReference type="InterPro" id="IPR011009">
    <property type="entry name" value="Kinase-like_dom_sf"/>
</dbReference>
<proteinExistence type="inferred from homology"/>
<dbReference type="GO" id="GO:0102193">
    <property type="term" value="F:protein-ribulosamine 3-kinase activity"/>
    <property type="evidence" value="ECO:0007669"/>
    <property type="project" value="UniProtKB-EC"/>
</dbReference>
<name>A0A914DHF8_9BILA</name>
<accession>A0A914DHF8</accession>
<evidence type="ECO:0000256" key="3">
    <source>
        <dbReference type="PIRNR" id="PIRNR006221"/>
    </source>
</evidence>
<dbReference type="EC" id="2.7.1.172" evidence="1"/>
<dbReference type="FunFam" id="3.90.1200.10:FF:000003">
    <property type="entry name" value="fructosamine-3-kinase isoform X1"/>
    <property type="match status" value="1"/>
</dbReference>